<dbReference type="GO" id="GO:0050797">
    <property type="term" value="F:thymidylate synthase (FAD) activity"/>
    <property type="evidence" value="ECO:0007669"/>
    <property type="project" value="UniProtKB-UniRule"/>
</dbReference>
<feature type="binding site" evidence="1">
    <location>
        <position position="103"/>
    </location>
    <ligand>
        <name>FAD</name>
        <dbReference type="ChEBI" id="CHEBI:57692"/>
        <note>ligand shared between neighboring subunits</note>
    </ligand>
</feature>
<dbReference type="GO" id="GO:0050660">
    <property type="term" value="F:flavin adenine dinucleotide binding"/>
    <property type="evidence" value="ECO:0007669"/>
    <property type="project" value="UniProtKB-UniRule"/>
</dbReference>
<feature type="binding site" evidence="1">
    <location>
        <begin position="189"/>
        <end position="191"/>
    </location>
    <ligand>
        <name>FAD</name>
        <dbReference type="ChEBI" id="CHEBI:57692"/>
        <note>ligand shared between neighboring subunits</note>
    </ligand>
</feature>
<protein>
    <recommendedName>
        <fullName evidence="1">Flavin-dependent thymidylate synthase</fullName>
        <shortName evidence="1">FDTS</shortName>
        <ecNumber evidence="1">2.1.1.148</ecNumber>
    </recommendedName>
    <alternativeName>
        <fullName evidence="1">FAD-dependent thymidylate synthase</fullName>
    </alternativeName>
    <alternativeName>
        <fullName evidence="1">Thymidylate synthase ThyX</fullName>
        <shortName evidence="1">TS</shortName>
        <shortName evidence="1">TSase</shortName>
    </alternativeName>
</protein>
<proteinExistence type="inferred from homology"/>
<reference evidence="2 3" key="1">
    <citation type="submission" date="2020-08" db="EMBL/GenBank/DDBJ databases">
        <title>Genomic Encyclopedia of Type Strains, Phase IV (KMG-IV): sequencing the most valuable type-strain genomes for metagenomic binning, comparative biology and taxonomic classification.</title>
        <authorList>
            <person name="Goeker M."/>
        </authorList>
    </citation>
    <scope>NUCLEOTIDE SEQUENCE [LARGE SCALE GENOMIC DNA]</scope>
    <source>
        <strain evidence="2 3">DSM 21458</strain>
    </source>
</reference>
<evidence type="ECO:0000256" key="1">
    <source>
        <dbReference type="HAMAP-Rule" id="MF_01408"/>
    </source>
</evidence>
<feature type="binding site" evidence="1">
    <location>
        <begin position="95"/>
        <end position="97"/>
    </location>
    <ligand>
        <name>FAD</name>
        <dbReference type="ChEBI" id="CHEBI:57692"/>
        <note>ligand shared between neighboring subunits</note>
    </ligand>
</feature>
<feature type="active site" description="Involved in ionization of N3 of dUMP, leading to its activation" evidence="1">
    <location>
        <position position="200"/>
    </location>
</feature>
<feature type="binding site" description="in other chain" evidence="1">
    <location>
        <begin position="103"/>
        <end position="107"/>
    </location>
    <ligand>
        <name>dUMP</name>
        <dbReference type="ChEBI" id="CHEBI:246422"/>
        <note>ligand shared between dimeric partners</note>
    </ligand>
</feature>
<keyword evidence="1" id="KW-0274">FAD</keyword>
<feature type="binding site" evidence="1">
    <location>
        <position position="72"/>
    </location>
    <ligand>
        <name>FAD</name>
        <dbReference type="ChEBI" id="CHEBI:57692"/>
        <note>ligand shared between neighboring subunits</note>
    </ligand>
</feature>
<dbReference type="GO" id="GO:0004799">
    <property type="term" value="F:thymidylate synthase activity"/>
    <property type="evidence" value="ECO:0007669"/>
    <property type="project" value="TreeGrafter"/>
</dbReference>
<dbReference type="CDD" id="cd20175">
    <property type="entry name" value="ThyX"/>
    <property type="match status" value="1"/>
</dbReference>
<dbReference type="EC" id="2.1.1.148" evidence="1"/>
<name>A0A841I3Y6_9DEIO</name>
<keyword evidence="1" id="KW-0545">Nucleotide biosynthesis</keyword>
<dbReference type="GO" id="GO:0006235">
    <property type="term" value="P:dTTP biosynthetic process"/>
    <property type="evidence" value="ECO:0007669"/>
    <property type="project" value="UniProtKB-UniRule"/>
</dbReference>
<dbReference type="EMBL" id="JACHHG010000015">
    <property type="protein sequence ID" value="MBB6099754.1"/>
    <property type="molecule type" value="Genomic_DNA"/>
</dbReference>
<dbReference type="UniPathway" id="UPA00575"/>
<dbReference type="Pfam" id="PF02511">
    <property type="entry name" value="Thy1"/>
    <property type="match status" value="1"/>
</dbReference>
<dbReference type="InterPro" id="IPR036098">
    <property type="entry name" value="Thymidylate_synthase_ThyX_sf"/>
</dbReference>
<sequence length="237" mass="27241">MTAMPPTGTETLHPTLFPLEDGIGLVSLVQHVGDDKSIVNAARVSFGQDNTLPFDERDEKLIRYLLRHHHGSPFEHNSLTFKVVAPIFVIRQWMRHRIASYNEISARYVEVKDQVYTPSTFRQQAKNNRQASTEANDTLDQAAALEVWQESWRASYAAYQRLLELGVAREQARGVLPLAMYSEFYFTCNLRALLHFLELRDHPGAQWEMQRYARALAELAEPLFPATFGAWRQLHAE</sequence>
<dbReference type="RefSeq" id="WP_246351656.1">
    <property type="nucleotide sequence ID" value="NZ_JACHHG010000015.1"/>
</dbReference>
<dbReference type="GO" id="GO:0032259">
    <property type="term" value="P:methylation"/>
    <property type="evidence" value="ECO:0007669"/>
    <property type="project" value="UniProtKB-KW"/>
</dbReference>
<keyword evidence="1 2" id="KW-0489">Methyltransferase</keyword>
<comment type="catalytic activity">
    <reaction evidence="1">
        <text>dUMP + (6R)-5,10-methylene-5,6,7,8-tetrahydrofolate + NADPH + H(+) = dTMP + (6S)-5,6,7,8-tetrahydrofolate + NADP(+)</text>
        <dbReference type="Rhea" id="RHEA:29043"/>
        <dbReference type="ChEBI" id="CHEBI:15378"/>
        <dbReference type="ChEBI" id="CHEBI:15636"/>
        <dbReference type="ChEBI" id="CHEBI:57453"/>
        <dbReference type="ChEBI" id="CHEBI:57783"/>
        <dbReference type="ChEBI" id="CHEBI:58349"/>
        <dbReference type="ChEBI" id="CHEBI:63528"/>
        <dbReference type="ChEBI" id="CHEBI:246422"/>
        <dbReference type="EC" id="2.1.1.148"/>
    </reaction>
</comment>
<keyword evidence="1" id="KW-0285">Flavoprotein</keyword>
<dbReference type="AlphaFoldDB" id="A0A841I3Y6"/>
<dbReference type="Proteomes" id="UP000569951">
    <property type="component" value="Unassembled WGS sequence"/>
</dbReference>
<keyword evidence="3" id="KW-1185">Reference proteome</keyword>
<dbReference type="Gene3D" id="3.30.1360.170">
    <property type="match status" value="1"/>
</dbReference>
<comment type="subunit">
    <text evidence="1">Homotetramer.</text>
</comment>
<dbReference type="InterPro" id="IPR003669">
    <property type="entry name" value="Thymidylate_synthase_ThyX"/>
</dbReference>
<dbReference type="SUPFAM" id="SSF69796">
    <property type="entry name" value="Thymidylate synthase-complementing protein Thy1"/>
    <property type="match status" value="1"/>
</dbReference>
<evidence type="ECO:0000313" key="2">
    <source>
        <dbReference type="EMBL" id="MBB6099754.1"/>
    </source>
</evidence>
<feature type="binding site" evidence="1">
    <location>
        <position position="195"/>
    </location>
    <ligand>
        <name>FAD</name>
        <dbReference type="ChEBI" id="CHEBI:57692"/>
        <note>ligand shared between neighboring subunits</note>
    </ligand>
</feature>
<comment type="caution">
    <text evidence="2">The sequence shown here is derived from an EMBL/GenBank/DDBJ whole genome shotgun (WGS) entry which is preliminary data.</text>
</comment>
<dbReference type="PANTHER" id="PTHR34934:SF1">
    <property type="entry name" value="FLAVIN-DEPENDENT THYMIDYLATE SYNTHASE"/>
    <property type="match status" value="1"/>
</dbReference>
<feature type="binding site" description="in other chain" evidence="1">
    <location>
        <position position="173"/>
    </location>
    <ligand>
        <name>dUMP</name>
        <dbReference type="ChEBI" id="CHEBI:246422"/>
        <note>ligand shared between dimeric partners</note>
    </ligand>
</feature>
<comment type="pathway">
    <text evidence="1">Pyrimidine metabolism; dTTP biosynthesis.</text>
</comment>
<dbReference type="PANTHER" id="PTHR34934">
    <property type="entry name" value="FLAVIN-DEPENDENT THYMIDYLATE SYNTHASE"/>
    <property type="match status" value="1"/>
</dbReference>
<comment type="cofactor">
    <cofactor evidence="1">
        <name>FAD</name>
        <dbReference type="ChEBI" id="CHEBI:57692"/>
    </cofactor>
    <text evidence="1">Binds 4 FAD per tetramer. Each FAD binding site is formed by three monomers.</text>
</comment>
<feature type="binding site" evidence="1">
    <location>
        <position position="200"/>
    </location>
    <ligand>
        <name>dUMP</name>
        <dbReference type="ChEBI" id="CHEBI:246422"/>
        <note>ligand shared between dimeric partners</note>
    </ligand>
</feature>
<comment type="function">
    <text evidence="1">Catalyzes the reductive methylation of 2'-deoxyuridine-5'-monophosphate (dUMP) to 2'-deoxythymidine-5'-monophosphate (dTMP) while utilizing 5,10-methylenetetrahydrofolate (mTHF) as the methyl donor, and NADPH and FADH(2) as the reductant.</text>
</comment>
<feature type="binding site" evidence="1">
    <location>
        <begin position="92"/>
        <end position="95"/>
    </location>
    <ligand>
        <name>dUMP</name>
        <dbReference type="ChEBI" id="CHEBI:246422"/>
        <note>ligand shared between dimeric partners</note>
    </ligand>
</feature>
<keyword evidence="1" id="KW-0521">NADP</keyword>
<dbReference type="PROSITE" id="PS51331">
    <property type="entry name" value="THYX"/>
    <property type="match status" value="1"/>
</dbReference>
<keyword evidence="1 2" id="KW-0808">Transferase</keyword>
<accession>A0A841I3Y6</accession>
<dbReference type="GO" id="GO:0006231">
    <property type="term" value="P:dTMP biosynthetic process"/>
    <property type="evidence" value="ECO:0007669"/>
    <property type="project" value="UniProtKB-UniRule"/>
</dbReference>
<dbReference type="NCBIfam" id="TIGR02170">
    <property type="entry name" value="thyX"/>
    <property type="match status" value="1"/>
</dbReference>
<comment type="similarity">
    <text evidence="1">Belongs to the thymidylate synthase ThyX family.</text>
</comment>
<gene>
    <name evidence="1" type="primary">thyX</name>
    <name evidence="2" type="ORF">HNR42_003212</name>
</gene>
<evidence type="ECO:0000313" key="3">
    <source>
        <dbReference type="Proteomes" id="UP000569951"/>
    </source>
</evidence>
<organism evidence="2 3">
    <name type="scientific">Deinobacterium chartae</name>
    <dbReference type="NCBI Taxonomy" id="521158"/>
    <lineage>
        <taxon>Bacteria</taxon>
        <taxon>Thermotogati</taxon>
        <taxon>Deinococcota</taxon>
        <taxon>Deinococci</taxon>
        <taxon>Deinococcales</taxon>
        <taxon>Deinococcaceae</taxon>
        <taxon>Deinobacterium</taxon>
    </lineage>
</organism>
<dbReference type="GO" id="GO:0070402">
    <property type="term" value="F:NADPH binding"/>
    <property type="evidence" value="ECO:0007669"/>
    <property type="project" value="TreeGrafter"/>
</dbReference>
<dbReference type="HAMAP" id="MF_01408">
    <property type="entry name" value="ThyX"/>
    <property type="match status" value="1"/>
</dbReference>